<evidence type="ECO:0000313" key="6">
    <source>
        <dbReference type="Proteomes" id="UP001381693"/>
    </source>
</evidence>
<reference evidence="5 6" key="1">
    <citation type="submission" date="2023-11" db="EMBL/GenBank/DDBJ databases">
        <title>Halocaridina rubra genome assembly.</title>
        <authorList>
            <person name="Smith C."/>
        </authorList>
    </citation>
    <scope>NUCLEOTIDE SEQUENCE [LARGE SCALE GENOMIC DNA]</scope>
    <source>
        <strain evidence="5">EP-1</strain>
        <tissue evidence="5">Whole</tissue>
    </source>
</reference>
<keyword evidence="1" id="KW-0479">Metal-binding</keyword>
<dbReference type="PROSITE" id="PS50157">
    <property type="entry name" value="ZINC_FINGER_C2H2_2"/>
    <property type="match status" value="1"/>
</dbReference>
<dbReference type="Gene3D" id="3.30.160.60">
    <property type="entry name" value="Classic Zinc Finger"/>
    <property type="match status" value="1"/>
</dbReference>
<dbReference type="AlphaFoldDB" id="A0AAN9ABM6"/>
<feature type="compositionally biased region" description="Polar residues" evidence="3">
    <location>
        <begin position="680"/>
        <end position="693"/>
    </location>
</feature>
<protein>
    <recommendedName>
        <fullName evidence="4">C2H2-type domain-containing protein</fullName>
    </recommendedName>
</protein>
<evidence type="ECO:0000256" key="1">
    <source>
        <dbReference type="PROSITE-ProRule" id="PRU00042"/>
    </source>
</evidence>
<proteinExistence type="predicted"/>
<dbReference type="InterPro" id="IPR052797">
    <property type="entry name" value="RegFact_GeneExpr_CellDeath"/>
</dbReference>
<dbReference type="PANTHER" id="PTHR33936:SF24">
    <property type="entry name" value="C2H2-TYPE DOMAIN-CONTAINING PROTEIN"/>
    <property type="match status" value="1"/>
</dbReference>
<evidence type="ECO:0000256" key="2">
    <source>
        <dbReference type="SAM" id="Coils"/>
    </source>
</evidence>
<comment type="caution">
    <text evidence="5">The sequence shown here is derived from an EMBL/GenBank/DDBJ whole genome shotgun (WGS) entry which is preliminary data.</text>
</comment>
<evidence type="ECO:0000259" key="4">
    <source>
        <dbReference type="PROSITE" id="PS50157"/>
    </source>
</evidence>
<organism evidence="5 6">
    <name type="scientific">Halocaridina rubra</name>
    <name type="common">Hawaiian red shrimp</name>
    <dbReference type="NCBI Taxonomy" id="373956"/>
    <lineage>
        <taxon>Eukaryota</taxon>
        <taxon>Metazoa</taxon>
        <taxon>Ecdysozoa</taxon>
        <taxon>Arthropoda</taxon>
        <taxon>Crustacea</taxon>
        <taxon>Multicrustacea</taxon>
        <taxon>Malacostraca</taxon>
        <taxon>Eumalacostraca</taxon>
        <taxon>Eucarida</taxon>
        <taxon>Decapoda</taxon>
        <taxon>Pleocyemata</taxon>
        <taxon>Caridea</taxon>
        <taxon>Atyoidea</taxon>
        <taxon>Atyidae</taxon>
        <taxon>Halocaridina</taxon>
    </lineage>
</organism>
<feature type="compositionally biased region" description="Basic and acidic residues" evidence="3">
    <location>
        <begin position="291"/>
        <end position="301"/>
    </location>
</feature>
<dbReference type="Proteomes" id="UP001381693">
    <property type="component" value="Unassembled WGS sequence"/>
</dbReference>
<feature type="compositionally biased region" description="Low complexity" evidence="3">
    <location>
        <begin position="694"/>
        <end position="706"/>
    </location>
</feature>
<gene>
    <name evidence="5" type="ORF">SK128_006093</name>
</gene>
<feature type="region of interest" description="Disordered" evidence="3">
    <location>
        <begin position="328"/>
        <end position="355"/>
    </location>
</feature>
<dbReference type="PANTHER" id="PTHR33936">
    <property type="entry name" value="PROTEIN CBG17840"/>
    <property type="match status" value="1"/>
</dbReference>
<dbReference type="InterPro" id="IPR013087">
    <property type="entry name" value="Znf_C2H2_type"/>
</dbReference>
<feature type="compositionally biased region" description="Basic and acidic residues" evidence="3">
    <location>
        <begin position="239"/>
        <end position="252"/>
    </location>
</feature>
<feature type="region of interest" description="Disordered" evidence="3">
    <location>
        <begin position="669"/>
        <end position="706"/>
    </location>
</feature>
<accession>A0AAN9ABM6</accession>
<name>A0AAN9ABM6_HALRR</name>
<dbReference type="EMBL" id="JAXCGZ010008093">
    <property type="protein sequence ID" value="KAK7077977.1"/>
    <property type="molecule type" value="Genomic_DNA"/>
</dbReference>
<keyword evidence="1" id="KW-0862">Zinc</keyword>
<feature type="domain" description="C2H2-type" evidence="4">
    <location>
        <begin position="4"/>
        <end position="31"/>
    </location>
</feature>
<evidence type="ECO:0000256" key="3">
    <source>
        <dbReference type="SAM" id="MobiDB-lite"/>
    </source>
</evidence>
<feature type="compositionally biased region" description="Polar residues" evidence="3">
    <location>
        <begin position="269"/>
        <end position="278"/>
    </location>
</feature>
<feature type="compositionally biased region" description="Basic residues" evidence="3">
    <location>
        <begin position="253"/>
        <end position="262"/>
    </location>
</feature>
<feature type="coiled-coil region" evidence="2">
    <location>
        <begin position="519"/>
        <end position="546"/>
    </location>
</feature>
<dbReference type="SMART" id="SM00355">
    <property type="entry name" value="ZnF_C2H2"/>
    <property type="match status" value="3"/>
</dbReference>
<sequence>MESNNCVYCGKEFANKYTKKRHLVTQHGEAPQVKPKKSNSISSSLLCRFCKQVSTNESNRKRHETIVHGTHIPREPPVVPTAINCKGCGEEEVLNFTSLRKYREHLQQHHGIPTRKVDYEFSSTHEFMVWKDRLEADVGVKYSKRRGVQKSITGTRSTYYCSMSGLQRERVQSSKAKRAKKGQGTCKLGLYCTSSMEVMRRDDDVIHVSLYTDHRDHDLGFPILVHTTFTKSKRERIAEENKEKIKDNEKRQERGKKRGQKRRACEIPNESTGESGENTPKKKAKIKAKKPHEESNSKSKNEPSSSVRNHDLCETTFAVNPQLADNTQVEILKPKSQREKKSHLVKSKSSDKVPVVTSAQSNATTINPGQFTSNTATNSTKSISGITVNPGLCNSGLIFNPGQVPSGIVIRPNKNSINNVLLPGQLNAGLVLIRPQLPTCSSEINSGQLHQGLQLIIPTVSSTGQVVSLGQVSKGVTVINPTVGAGNKAVNPTQATKTLTTVAGKMPLLTTPSAYSVQVNNMQNKITKLQRKVKKLSRTVHELHDEIAYLKDTTICRNLAEYQMQTKMECLLRPLFTKTQIKAIIRGQTISQWPDDDIMASLKLYNMSRKCYRYLKYVRGFPLPSLATLKKRSKKVLCETGAAEEIPEPENAVDDNPCALDNVLAVLESDDEESSDRESNNTLSNCSQSNVLGNNSSESNTLPSSSMEINCSQLSNVQTNTLASTVSNNIESKP</sequence>
<feature type="compositionally biased region" description="Basic residues" evidence="3">
    <location>
        <begin position="281"/>
        <end position="290"/>
    </location>
</feature>
<evidence type="ECO:0000313" key="5">
    <source>
        <dbReference type="EMBL" id="KAK7077977.1"/>
    </source>
</evidence>
<feature type="region of interest" description="Disordered" evidence="3">
    <location>
        <begin position="239"/>
        <end position="308"/>
    </location>
</feature>
<dbReference type="PROSITE" id="PS00028">
    <property type="entry name" value="ZINC_FINGER_C2H2_1"/>
    <property type="match status" value="1"/>
</dbReference>
<keyword evidence="2" id="KW-0175">Coiled coil</keyword>
<keyword evidence="1" id="KW-0863">Zinc-finger</keyword>
<dbReference type="GO" id="GO:0008270">
    <property type="term" value="F:zinc ion binding"/>
    <property type="evidence" value="ECO:0007669"/>
    <property type="project" value="UniProtKB-KW"/>
</dbReference>
<keyword evidence="6" id="KW-1185">Reference proteome</keyword>